<dbReference type="Gene3D" id="3.40.630.30">
    <property type="match status" value="1"/>
</dbReference>
<dbReference type="PANTHER" id="PTHR43328:SF1">
    <property type="entry name" value="N-ACETYLTRANSFERASE DOMAIN-CONTAINING PROTEIN"/>
    <property type="match status" value="1"/>
</dbReference>
<dbReference type="Pfam" id="PF13302">
    <property type="entry name" value="Acetyltransf_3"/>
    <property type="match status" value="1"/>
</dbReference>
<gene>
    <name evidence="2" type="ORF">BHQ10_004391</name>
</gene>
<accession>A0A364KXW9</accession>
<dbReference type="AlphaFoldDB" id="A0A364KXW9"/>
<evidence type="ECO:0000313" key="3">
    <source>
        <dbReference type="Proteomes" id="UP000249363"/>
    </source>
</evidence>
<proteinExistence type="predicted"/>
<dbReference type="InterPro" id="IPR000182">
    <property type="entry name" value="GNAT_dom"/>
</dbReference>
<dbReference type="RefSeq" id="XP_040732895.1">
    <property type="nucleotide sequence ID" value="XM_040876751.1"/>
</dbReference>
<reference evidence="2 3" key="1">
    <citation type="journal article" date="2017" name="Biotechnol. Biofuels">
        <title>Differential beta-glucosidase expression as a function of carbon source availability in Talaromyces amestolkiae: a genomic and proteomic approach.</title>
        <authorList>
            <person name="de Eugenio L.I."/>
            <person name="Mendez-Liter J.A."/>
            <person name="Nieto-Dominguez M."/>
            <person name="Alonso L."/>
            <person name="Gil-Munoz J."/>
            <person name="Barriuso J."/>
            <person name="Prieto A."/>
            <person name="Martinez M.J."/>
        </authorList>
    </citation>
    <scope>NUCLEOTIDE SEQUENCE [LARGE SCALE GENOMIC DNA]</scope>
    <source>
        <strain evidence="2 3">CIB</strain>
    </source>
</reference>
<dbReference type="STRING" id="1196081.A0A364KXW9"/>
<feature type="domain" description="N-acetyltransferase" evidence="1">
    <location>
        <begin position="164"/>
        <end position="221"/>
    </location>
</feature>
<dbReference type="PANTHER" id="PTHR43328">
    <property type="entry name" value="ACETYLTRANSFERASE-RELATED"/>
    <property type="match status" value="1"/>
</dbReference>
<protein>
    <recommendedName>
        <fullName evidence="1">N-acetyltransferase domain-containing protein</fullName>
    </recommendedName>
</protein>
<dbReference type="OrthoDB" id="630895at2759"/>
<sequence>MELDNENTPCLRLPPPHNSITLNIYRATDAPVLISMLNHPAVYMNLAGPPFPYLQEHHDSKIKELEADVASVLKYLRESKFSNGNAKWASAVPFTVIREVDEDTGQQTVLGDLVLRRSDFLYINDEKERESMKSRNDNLEAGDSDIIWEIGCWFIFILNLGNLLTFAVSLVPTAHGRGIMTAVLDTLTKKWLVPYMNVHHMCGCYLEHNLASRRVFEKCGWTFVKFEPDRIELPEAMTGIKGKYFGMGVMKWDRS</sequence>
<dbReference type="GO" id="GO:0016747">
    <property type="term" value="F:acyltransferase activity, transferring groups other than amino-acyl groups"/>
    <property type="evidence" value="ECO:0007669"/>
    <property type="project" value="InterPro"/>
</dbReference>
<organism evidence="2 3">
    <name type="scientific">Talaromyces amestolkiae</name>
    <dbReference type="NCBI Taxonomy" id="1196081"/>
    <lineage>
        <taxon>Eukaryota</taxon>
        <taxon>Fungi</taxon>
        <taxon>Dikarya</taxon>
        <taxon>Ascomycota</taxon>
        <taxon>Pezizomycotina</taxon>
        <taxon>Eurotiomycetes</taxon>
        <taxon>Eurotiomycetidae</taxon>
        <taxon>Eurotiales</taxon>
        <taxon>Trichocomaceae</taxon>
        <taxon>Talaromyces</taxon>
        <taxon>Talaromyces sect. Talaromyces</taxon>
    </lineage>
</organism>
<keyword evidence="3" id="KW-1185">Reference proteome</keyword>
<evidence type="ECO:0000259" key="1">
    <source>
        <dbReference type="Pfam" id="PF13302"/>
    </source>
</evidence>
<dbReference type="InterPro" id="IPR016181">
    <property type="entry name" value="Acyl_CoA_acyltransferase"/>
</dbReference>
<comment type="caution">
    <text evidence="2">The sequence shown here is derived from an EMBL/GenBank/DDBJ whole genome shotgun (WGS) entry which is preliminary data.</text>
</comment>
<dbReference type="Proteomes" id="UP000249363">
    <property type="component" value="Unassembled WGS sequence"/>
</dbReference>
<evidence type="ECO:0000313" key="2">
    <source>
        <dbReference type="EMBL" id="RAO68379.1"/>
    </source>
</evidence>
<dbReference type="SUPFAM" id="SSF55729">
    <property type="entry name" value="Acyl-CoA N-acyltransferases (Nat)"/>
    <property type="match status" value="1"/>
</dbReference>
<dbReference type="GeneID" id="63793607"/>
<dbReference type="EMBL" id="MIKG01000007">
    <property type="protein sequence ID" value="RAO68379.1"/>
    <property type="molecule type" value="Genomic_DNA"/>
</dbReference>
<name>A0A364KXW9_TALAM</name>